<reference evidence="8" key="1">
    <citation type="submission" date="2020-02" db="EMBL/GenBank/DDBJ databases">
        <authorList>
            <person name="Meier V. D."/>
        </authorList>
    </citation>
    <scope>NUCLEOTIDE SEQUENCE</scope>
    <source>
        <strain evidence="8">AVDCRST_MAG74</strain>
    </source>
</reference>
<keyword evidence="6" id="KW-0812">Transmembrane</keyword>
<protein>
    <submittedName>
        <fullName evidence="8">ABC-type Fe3+ transport system protein Molybdenum transport protein, putative</fullName>
    </submittedName>
</protein>
<evidence type="ECO:0000256" key="4">
    <source>
        <dbReference type="PROSITE-ProRule" id="PRU00433"/>
    </source>
</evidence>
<dbReference type="PROSITE" id="PS51007">
    <property type="entry name" value="CYTC"/>
    <property type="match status" value="1"/>
</dbReference>
<gene>
    <name evidence="8" type="ORF">AVDCRST_MAG74-3760</name>
</gene>
<dbReference type="EMBL" id="CADCUR010000297">
    <property type="protein sequence ID" value="CAA9428749.1"/>
    <property type="molecule type" value="Genomic_DNA"/>
</dbReference>
<accession>A0A6J4Q0A3</accession>
<keyword evidence="6" id="KW-0472">Membrane</keyword>
<proteinExistence type="predicted"/>
<evidence type="ECO:0000256" key="2">
    <source>
        <dbReference type="ARBA" id="ARBA00022723"/>
    </source>
</evidence>
<dbReference type="AlphaFoldDB" id="A0A6J4Q0A3"/>
<feature type="region of interest" description="Disordered" evidence="5">
    <location>
        <begin position="229"/>
        <end position="266"/>
    </location>
</feature>
<feature type="compositionally biased region" description="Low complexity" evidence="5">
    <location>
        <begin position="98"/>
        <end position="112"/>
    </location>
</feature>
<evidence type="ECO:0000259" key="7">
    <source>
        <dbReference type="PROSITE" id="PS51007"/>
    </source>
</evidence>
<feature type="transmembrane region" description="Helical" evidence="6">
    <location>
        <begin position="21"/>
        <end position="43"/>
    </location>
</feature>
<evidence type="ECO:0000313" key="8">
    <source>
        <dbReference type="EMBL" id="CAA9428749.1"/>
    </source>
</evidence>
<evidence type="ECO:0000256" key="6">
    <source>
        <dbReference type="SAM" id="Phobius"/>
    </source>
</evidence>
<dbReference type="InterPro" id="IPR036909">
    <property type="entry name" value="Cyt_c-like_dom_sf"/>
</dbReference>
<evidence type="ECO:0000256" key="1">
    <source>
        <dbReference type="ARBA" id="ARBA00022617"/>
    </source>
</evidence>
<dbReference type="GO" id="GO:0046872">
    <property type="term" value="F:metal ion binding"/>
    <property type="evidence" value="ECO:0007669"/>
    <property type="project" value="UniProtKB-KW"/>
</dbReference>
<organism evidence="8">
    <name type="scientific">uncultured Pyrinomonadaceae bacterium</name>
    <dbReference type="NCBI Taxonomy" id="2283094"/>
    <lineage>
        <taxon>Bacteria</taxon>
        <taxon>Pseudomonadati</taxon>
        <taxon>Acidobacteriota</taxon>
        <taxon>Blastocatellia</taxon>
        <taxon>Blastocatellales</taxon>
        <taxon>Pyrinomonadaceae</taxon>
        <taxon>environmental samples</taxon>
    </lineage>
</organism>
<dbReference type="Pfam" id="PF13442">
    <property type="entry name" value="Cytochrome_CBB3"/>
    <property type="match status" value="1"/>
</dbReference>
<keyword evidence="6" id="KW-1133">Transmembrane helix</keyword>
<name>A0A6J4Q0A3_9BACT</name>
<feature type="region of interest" description="Disordered" evidence="5">
    <location>
        <begin position="94"/>
        <end position="115"/>
    </location>
</feature>
<dbReference type="InterPro" id="IPR009056">
    <property type="entry name" value="Cyt_c-like_dom"/>
</dbReference>
<sequence length="266" mass="28916">MLKSKSKLQNPKSKVQELISNLGLGIWDVRLFLLATFCLFAVGCRYDMQDQPRYKAHKKSDFFADGKAMRELPEGTVPRGFLREDKAFFQGKTEGGQNAAATAPNPAATPATDSSGNTLVTDFTGLVSEFPLPVTEQLVNRGEQRYNVFCIVCHGPVGNGDGMIVRRGFSKPPTYNDDRLRNAPVGHFYNVITNGQGKMNSYASQIPPADRWAIVAYIRALQISQNPNGNMQMNSANSANANAPTPIMNNANPATTNNANVSGGAR</sequence>
<keyword evidence="3 4" id="KW-0408">Iron</keyword>
<dbReference type="PANTHER" id="PTHR40394:SF2">
    <property type="entry name" value="QUINOL:CYTOCHROME C OXIDOREDUCTASE MEMBRANE PROTEIN"/>
    <property type="match status" value="1"/>
</dbReference>
<feature type="domain" description="Cytochrome c" evidence="7">
    <location>
        <begin position="137"/>
        <end position="222"/>
    </location>
</feature>
<dbReference type="GO" id="GO:0009055">
    <property type="term" value="F:electron transfer activity"/>
    <property type="evidence" value="ECO:0007669"/>
    <property type="project" value="InterPro"/>
</dbReference>
<feature type="compositionally biased region" description="Low complexity" evidence="5">
    <location>
        <begin position="234"/>
        <end position="260"/>
    </location>
</feature>
<dbReference type="SUPFAM" id="SSF46626">
    <property type="entry name" value="Cytochrome c"/>
    <property type="match status" value="1"/>
</dbReference>
<evidence type="ECO:0000256" key="5">
    <source>
        <dbReference type="SAM" id="MobiDB-lite"/>
    </source>
</evidence>
<dbReference type="PANTHER" id="PTHR40394">
    <property type="entry name" value="LIPOPROTEIN-RELATED"/>
    <property type="match status" value="1"/>
</dbReference>
<evidence type="ECO:0000256" key="3">
    <source>
        <dbReference type="ARBA" id="ARBA00023004"/>
    </source>
</evidence>
<keyword evidence="1 4" id="KW-0349">Heme</keyword>
<dbReference type="GO" id="GO:0020037">
    <property type="term" value="F:heme binding"/>
    <property type="evidence" value="ECO:0007669"/>
    <property type="project" value="InterPro"/>
</dbReference>
<keyword evidence="2 4" id="KW-0479">Metal-binding</keyword>
<dbReference type="Gene3D" id="1.10.760.10">
    <property type="entry name" value="Cytochrome c-like domain"/>
    <property type="match status" value="1"/>
</dbReference>